<dbReference type="InterPro" id="IPR005550">
    <property type="entry name" value="Kinetochore_Ndc80"/>
</dbReference>
<proteinExistence type="predicted"/>
<keyword evidence="1" id="KW-0175">Coiled coil</keyword>
<dbReference type="OrthoDB" id="7459479at2759"/>
<dbReference type="PANTHER" id="PTHR10643:SF2">
    <property type="entry name" value="KINETOCHORE PROTEIN NDC80 HOMOLOG"/>
    <property type="match status" value="1"/>
</dbReference>
<protein>
    <submittedName>
        <fullName evidence="2">Uncharacterized protein</fullName>
    </submittedName>
</protein>
<keyword evidence="3" id="KW-1185">Reference proteome</keyword>
<gene>
    <name evidence="2" type="ORF">GPECTOR_65g157</name>
</gene>
<organism evidence="2 3">
    <name type="scientific">Gonium pectorale</name>
    <name type="common">Green alga</name>
    <dbReference type="NCBI Taxonomy" id="33097"/>
    <lineage>
        <taxon>Eukaryota</taxon>
        <taxon>Viridiplantae</taxon>
        <taxon>Chlorophyta</taxon>
        <taxon>core chlorophytes</taxon>
        <taxon>Chlorophyceae</taxon>
        <taxon>CS clade</taxon>
        <taxon>Chlamydomonadales</taxon>
        <taxon>Volvocaceae</taxon>
        <taxon>Gonium</taxon>
    </lineage>
</organism>
<sequence length="197" mass="21143">MSCLMNKPRIDFANLDLKAVVKPGLERLCEAYRTRASELGQDLLSLKEACVARAERNAEKQDENAALEVEIAKLDAQLQAAKDAHEEKCRRLVAQAEGIKAQVDEFRSAASNRTEHMEERLAKAQAAYEQAKRDSEAELARLEADLKTAVQMLITHKEAVSGAIAQAAGAVRQIKAELLGGHGAGGGAARLAQAGAA</sequence>
<evidence type="ECO:0000313" key="3">
    <source>
        <dbReference type="Proteomes" id="UP000075714"/>
    </source>
</evidence>
<evidence type="ECO:0000313" key="2">
    <source>
        <dbReference type="EMBL" id="KXZ44539.1"/>
    </source>
</evidence>
<dbReference type="AlphaFoldDB" id="A0A150G3S7"/>
<dbReference type="Proteomes" id="UP000075714">
    <property type="component" value="Unassembled WGS sequence"/>
</dbReference>
<comment type="caution">
    <text evidence="2">The sequence shown here is derived from an EMBL/GenBank/DDBJ whole genome shotgun (WGS) entry which is preliminary data.</text>
</comment>
<evidence type="ECO:0000256" key="1">
    <source>
        <dbReference type="SAM" id="Coils"/>
    </source>
</evidence>
<accession>A0A150G3S7</accession>
<feature type="coiled-coil region" evidence="1">
    <location>
        <begin position="57"/>
        <end position="152"/>
    </location>
</feature>
<dbReference type="EMBL" id="LSYV01000066">
    <property type="protein sequence ID" value="KXZ44539.1"/>
    <property type="molecule type" value="Genomic_DNA"/>
</dbReference>
<name>A0A150G3S7_GONPE</name>
<dbReference type="GO" id="GO:0051315">
    <property type="term" value="P:attachment of mitotic spindle microtubules to kinetochore"/>
    <property type="evidence" value="ECO:0007669"/>
    <property type="project" value="InterPro"/>
</dbReference>
<dbReference type="STRING" id="33097.A0A150G3S7"/>
<dbReference type="GO" id="GO:0031262">
    <property type="term" value="C:Ndc80 complex"/>
    <property type="evidence" value="ECO:0007669"/>
    <property type="project" value="InterPro"/>
</dbReference>
<reference evidence="3" key="1">
    <citation type="journal article" date="2016" name="Nat. Commun.">
        <title>The Gonium pectorale genome demonstrates co-option of cell cycle regulation during the evolution of multicellularity.</title>
        <authorList>
            <person name="Hanschen E.R."/>
            <person name="Marriage T.N."/>
            <person name="Ferris P.J."/>
            <person name="Hamaji T."/>
            <person name="Toyoda A."/>
            <person name="Fujiyama A."/>
            <person name="Neme R."/>
            <person name="Noguchi H."/>
            <person name="Minakuchi Y."/>
            <person name="Suzuki M."/>
            <person name="Kawai-Toyooka H."/>
            <person name="Smith D.R."/>
            <person name="Sparks H."/>
            <person name="Anderson J."/>
            <person name="Bakaric R."/>
            <person name="Luria V."/>
            <person name="Karger A."/>
            <person name="Kirschner M.W."/>
            <person name="Durand P.M."/>
            <person name="Michod R.E."/>
            <person name="Nozaki H."/>
            <person name="Olson B.J."/>
        </authorList>
    </citation>
    <scope>NUCLEOTIDE SEQUENCE [LARGE SCALE GENOMIC DNA]</scope>
    <source>
        <strain evidence="3">NIES-2863</strain>
    </source>
</reference>
<dbReference type="PANTHER" id="PTHR10643">
    <property type="entry name" value="KINETOCHORE PROTEIN NDC80"/>
    <property type="match status" value="1"/>
</dbReference>